<dbReference type="FunFam" id="3.40.50.1820:FF:000107">
    <property type="entry name" value="Palmitoyl-protein thioesterase 1"/>
    <property type="match status" value="1"/>
</dbReference>
<evidence type="ECO:0000313" key="12">
    <source>
        <dbReference type="Proteomes" id="UP000332933"/>
    </source>
</evidence>
<evidence type="ECO:0000256" key="1">
    <source>
        <dbReference type="ARBA" id="ARBA00010758"/>
    </source>
</evidence>
<sequence length="334" mass="37064">MRVDLVSCLTLAGSWVVAAASHGPAVWNPESFTVDSRMIFDLEDGSSFRLDDVPLPATSTNLPTIIMHGMGDAAQNPGMQRFRKAVEKSTGNYATNIQIGASQAEDTSNGFFMKLDKQVDYFAKVVAEDEKLRHGFNAMGFSQGNLVIRGYIQRYNQPPVLNFIAVHGPMAGVGALPHCKPVNVVCKTINSMISYAAYADSIQQSVAQANYFRDPIRISEYLEHALFLPDINNEKPTKNATYKKNFIQLNHLHLVRASKDTMVYPHASEWFGAYADGNFSETLSMNETTWYKEDSFGLQSLDKAGKISLAETAGDHLQIPTATLLKWIEQYFTS</sequence>
<dbReference type="EMBL" id="VJMH01005320">
    <property type="protein sequence ID" value="KAF0697420.1"/>
    <property type="molecule type" value="Genomic_DNA"/>
</dbReference>
<keyword evidence="6" id="KW-1015">Disulfide bond</keyword>
<organism evidence="11 12">
    <name type="scientific">Aphanomyces stellatus</name>
    <dbReference type="NCBI Taxonomy" id="120398"/>
    <lineage>
        <taxon>Eukaryota</taxon>
        <taxon>Sar</taxon>
        <taxon>Stramenopiles</taxon>
        <taxon>Oomycota</taxon>
        <taxon>Saprolegniomycetes</taxon>
        <taxon>Saprolegniales</taxon>
        <taxon>Verrucalvaceae</taxon>
        <taxon>Aphanomyces</taxon>
    </lineage>
</organism>
<evidence type="ECO:0000256" key="7">
    <source>
        <dbReference type="ARBA" id="ARBA00023180"/>
    </source>
</evidence>
<evidence type="ECO:0000256" key="5">
    <source>
        <dbReference type="ARBA" id="ARBA00022801"/>
    </source>
</evidence>
<dbReference type="OrthoDB" id="10263094at2759"/>
<gene>
    <name evidence="11" type="primary">Aste57867_11900</name>
    <name evidence="10" type="ORF">As57867_011855</name>
    <name evidence="11" type="ORF">ASTE57867_11900</name>
</gene>
<dbReference type="PANTHER" id="PTHR11247:SF8">
    <property type="entry name" value="PALMITOYL-PROTEIN THIOESTERASE 1"/>
    <property type="match status" value="1"/>
</dbReference>
<dbReference type="GlyCosmos" id="A0A485KUT4">
    <property type="glycosylation" value="1 site, No reported glycans"/>
</dbReference>
<evidence type="ECO:0000256" key="8">
    <source>
        <dbReference type="ARBA" id="ARBA00031934"/>
    </source>
</evidence>
<dbReference type="InterPro" id="IPR002472">
    <property type="entry name" value="Palm_thioest"/>
</dbReference>
<feature type="chain" id="PRO_5033437119" description="Palmitoyl-protein thioesterase 1" evidence="9">
    <location>
        <begin position="20"/>
        <end position="334"/>
    </location>
</feature>
<dbReference type="EC" id="3.1.2.22" evidence="2"/>
<keyword evidence="7" id="KW-0325">Glycoprotein</keyword>
<dbReference type="GO" id="GO:0005764">
    <property type="term" value="C:lysosome"/>
    <property type="evidence" value="ECO:0007669"/>
    <property type="project" value="TreeGrafter"/>
</dbReference>
<evidence type="ECO:0000256" key="6">
    <source>
        <dbReference type="ARBA" id="ARBA00023157"/>
    </source>
</evidence>
<evidence type="ECO:0000256" key="4">
    <source>
        <dbReference type="ARBA" id="ARBA00022729"/>
    </source>
</evidence>
<dbReference type="EMBL" id="CAADRA010005341">
    <property type="protein sequence ID" value="VFT88755.1"/>
    <property type="molecule type" value="Genomic_DNA"/>
</dbReference>
<evidence type="ECO:0000256" key="3">
    <source>
        <dbReference type="ARBA" id="ARBA00014212"/>
    </source>
</evidence>
<comment type="similarity">
    <text evidence="1">Belongs to the palmitoyl-protein thioesterase family.</text>
</comment>
<dbReference type="GO" id="GO:0008474">
    <property type="term" value="F:palmitoyl-(protein) hydrolase activity"/>
    <property type="evidence" value="ECO:0007669"/>
    <property type="project" value="UniProtKB-EC"/>
</dbReference>
<accession>A0A485KUT4</accession>
<protein>
    <recommendedName>
        <fullName evidence="3">Palmitoyl-protein thioesterase 1</fullName>
        <ecNumber evidence="2">3.1.2.22</ecNumber>
    </recommendedName>
    <alternativeName>
        <fullName evidence="8">Palmitoyl-protein hydrolase 1</fullName>
    </alternativeName>
</protein>
<dbReference type="SUPFAM" id="SSF53474">
    <property type="entry name" value="alpha/beta-Hydrolases"/>
    <property type="match status" value="1"/>
</dbReference>
<keyword evidence="4 9" id="KW-0732">Signal</keyword>
<evidence type="ECO:0000313" key="11">
    <source>
        <dbReference type="EMBL" id="VFT88755.1"/>
    </source>
</evidence>
<dbReference type="AlphaFoldDB" id="A0A485KUT4"/>
<dbReference type="Proteomes" id="UP000332933">
    <property type="component" value="Unassembled WGS sequence"/>
</dbReference>
<evidence type="ECO:0000313" key="10">
    <source>
        <dbReference type="EMBL" id="KAF0697420.1"/>
    </source>
</evidence>
<evidence type="ECO:0000256" key="2">
    <source>
        <dbReference type="ARBA" id="ARBA00012423"/>
    </source>
</evidence>
<reference evidence="11 12" key="1">
    <citation type="submission" date="2019-03" db="EMBL/GenBank/DDBJ databases">
        <authorList>
            <person name="Gaulin E."/>
            <person name="Dumas B."/>
        </authorList>
    </citation>
    <scope>NUCLEOTIDE SEQUENCE [LARGE SCALE GENOMIC DNA]</scope>
    <source>
        <strain evidence="11">CBS 568.67</strain>
    </source>
</reference>
<name>A0A485KUT4_9STRA</name>
<keyword evidence="12" id="KW-1185">Reference proteome</keyword>
<keyword evidence="5" id="KW-0378">Hydrolase</keyword>
<proteinExistence type="inferred from homology"/>
<dbReference type="InterPro" id="IPR029058">
    <property type="entry name" value="AB_hydrolase_fold"/>
</dbReference>
<dbReference type="Gene3D" id="3.40.50.1820">
    <property type="entry name" value="alpha/beta hydrolase"/>
    <property type="match status" value="1"/>
</dbReference>
<dbReference type="PRINTS" id="PR00414">
    <property type="entry name" value="PPTHIESTRASE"/>
</dbReference>
<feature type="signal peptide" evidence="9">
    <location>
        <begin position="1"/>
        <end position="19"/>
    </location>
</feature>
<dbReference type="Pfam" id="PF02089">
    <property type="entry name" value="Palm_thioest"/>
    <property type="match status" value="1"/>
</dbReference>
<reference evidence="10" key="2">
    <citation type="submission" date="2019-06" db="EMBL/GenBank/DDBJ databases">
        <title>Genomics analysis of Aphanomyces spp. identifies a new class of oomycete effector associated with host adaptation.</title>
        <authorList>
            <person name="Gaulin E."/>
        </authorList>
    </citation>
    <scope>NUCLEOTIDE SEQUENCE</scope>
    <source>
        <strain evidence="10">CBS 578.67</strain>
    </source>
</reference>
<dbReference type="PANTHER" id="PTHR11247">
    <property type="entry name" value="PALMITOYL-PROTEIN THIOESTERASE/DOLICHYLDIPHOSPHATASE 1"/>
    <property type="match status" value="1"/>
</dbReference>
<evidence type="ECO:0000256" key="9">
    <source>
        <dbReference type="SAM" id="SignalP"/>
    </source>
</evidence>